<feature type="region of interest" description="Disordered" evidence="1">
    <location>
        <begin position="170"/>
        <end position="190"/>
    </location>
</feature>
<protein>
    <submittedName>
        <fullName evidence="2">Capsid protein</fullName>
    </submittedName>
    <submittedName>
        <fullName evidence="3">Capsid scaffolding serine peptidase GPO</fullName>
    </submittedName>
</protein>
<comment type="caution">
    <text evidence="2">The sequence shown here is derived from an EMBL/GenBank/DDBJ whole genome shotgun (WGS) entry which is preliminary data.</text>
</comment>
<organism evidence="2 4">
    <name type="scientific">Oceanimonas baumannii</name>
    <dbReference type="NCBI Taxonomy" id="129578"/>
    <lineage>
        <taxon>Bacteria</taxon>
        <taxon>Pseudomonadati</taxon>
        <taxon>Pseudomonadota</taxon>
        <taxon>Gammaproteobacteria</taxon>
        <taxon>Aeromonadales</taxon>
        <taxon>Aeromonadaceae</taxon>
        <taxon>Oceanimonas</taxon>
    </lineage>
</organism>
<dbReference type="Proteomes" id="UP000295058">
    <property type="component" value="Unassembled WGS sequence"/>
</dbReference>
<dbReference type="EMBL" id="NQJF01000006">
    <property type="protein sequence ID" value="OYD24701.1"/>
    <property type="molecule type" value="Genomic_DNA"/>
</dbReference>
<dbReference type="InterPro" id="IPR009228">
    <property type="entry name" value="Capsid_scaffold_GpO"/>
</dbReference>
<name>A0A235CJD3_9GAMM</name>
<dbReference type="RefSeq" id="WP_094278117.1">
    <property type="nucleotide sequence ID" value="NZ_NQJF01000006.1"/>
</dbReference>
<dbReference type="AlphaFoldDB" id="A0A235CJD3"/>
<feature type="compositionally biased region" description="Basic and acidic residues" evidence="1">
    <location>
        <begin position="219"/>
        <end position="237"/>
    </location>
</feature>
<gene>
    <name evidence="2" type="ORF">B6S09_08745</name>
    <name evidence="3" type="ORF">LY04_01697</name>
</gene>
<accession>A0A235CJD3</accession>
<reference evidence="2 4" key="1">
    <citation type="submission" date="2017-08" db="EMBL/GenBank/DDBJ databases">
        <title>Draft Genome Sequence of the Marine Bacterium Oceanimonas baumannii ATCC 700832.</title>
        <authorList>
            <person name="Mcclelland W.D."/>
            <person name="Brennan M.A."/>
            <person name="Trachtenberg A.M."/>
            <person name="Maclea K.S."/>
        </authorList>
    </citation>
    <scope>NUCLEOTIDE SEQUENCE [LARGE SCALE GENOMIC DNA]</scope>
    <source>
        <strain evidence="2 4">ATCC 700832</strain>
    </source>
</reference>
<dbReference type="Pfam" id="PF05929">
    <property type="entry name" value="Phage_GPO"/>
    <property type="match status" value="1"/>
</dbReference>
<evidence type="ECO:0000313" key="5">
    <source>
        <dbReference type="Proteomes" id="UP000295058"/>
    </source>
</evidence>
<dbReference type="Proteomes" id="UP000243640">
    <property type="component" value="Unassembled WGS sequence"/>
</dbReference>
<feature type="region of interest" description="Disordered" evidence="1">
    <location>
        <begin position="216"/>
        <end position="245"/>
    </location>
</feature>
<proteinExistence type="predicted"/>
<evidence type="ECO:0000313" key="3">
    <source>
        <dbReference type="EMBL" id="TDW59446.1"/>
    </source>
</evidence>
<evidence type="ECO:0000313" key="2">
    <source>
        <dbReference type="EMBL" id="OYD24701.1"/>
    </source>
</evidence>
<keyword evidence="5" id="KW-1185">Reference proteome</keyword>
<dbReference type="OrthoDB" id="5625143at2"/>
<dbReference type="EMBL" id="SODO01000005">
    <property type="protein sequence ID" value="TDW59446.1"/>
    <property type="molecule type" value="Genomic_DNA"/>
</dbReference>
<evidence type="ECO:0000256" key="1">
    <source>
        <dbReference type="SAM" id="MobiDB-lite"/>
    </source>
</evidence>
<feature type="region of interest" description="Disordered" evidence="1">
    <location>
        <begin position="276"/>
        <end position="296"/>
    </location>
</feature>
<evidence type="ECO:0000313" key="4">
    <source>
        <dbReference type="Proteomes" id="UP000243640"/>
    </source>
</evidence>
<reference evidence="3 5" key="2">
    <citation type="submission" date="2019-03" db="EMBL/GenBank/DDBJ databases">
        <title>Genomic Encyclopedia of Archaeal and Bacterial Type Strains, Phase II (KMG-II): from individual species to whole genera.</title>
        <authorList>
            <person name="Goeker M."/>
        </authorList>
    </citation>
    <scope>NUCLEOTIDE SEQUENCE [LARGE SCALE GENOMIC DNA]</scope>
    <source>
        <strain evidence="3 5">DSM 15594</strain>
    </source>
</reference>
<sequence length="296" mass="32895">MKPDSRLRTGWICIATEGNSVDGRYISREWLTDMAETYDPDHYTAVIWPDHYRWSAMGSVESLKAEEVDGKMKLFAVLRPNRDLIYYNQIGQYQFCSIEPKEQFAGGDKTYLIGMGVTSEPASTGTTRMQFSANGKEHNKLIGQSEPFSLKELADREQEVGMFKKFTAWLKGQEQEPPAPTDNTPEDPAMDKEQFNTLLKAVEGVATKQGELETQFEAFSKKEEPTPASEPETKPEPEQPATKGITAEQFTKLLNAVEGVASKQGDLETQFSSLLKEQPGQTPGGAPAGGDIYHLV</sequence>